<accession>W6QM66</accession>
<dbReference type="PROSITE" id="PS50297">
    <property type="entry name" value="ANK_REP_REGION"/>
    <property type="match status" value="3"/>
</dbReference>
<dbReference type="OMA" id="PRTRCHV"/>
<evidence type="ECO:0000256" key="1">
    <source>
        <dbReference type="PROSITE-ProRule" id="PRU00023"/>
    </source>
</evidence>
<protein>
    <submittedName>
        <fullName evidence="2">Ankyrin repeat-containing domain</fullName>
    </submittedName>
</protein>
<dbReference type="Proteomes" id="UP000030686">
    <property type="component" value="Unassembled WGS sequence"/>
</dbReference>
<dbReference type="AlphaFoldDB" id="W6QM66"/>
<proteinExistence type="predicted"/>
<dbReference type="EMBL" id="HG792018">
    <property type="protein sequence ID" value="CDM35269.1"/>
    <property type="molecule type" value="Genomic_DNA"/>
</dbReference>
<keyword evidence="3" id="KW-1185">Reference proteome</keyword>
<dbReference type="PROSITE" id="PS50088">
    <property type="entry name" value="ANK_REPEAT"/>
    <property type="match status" value="4"/>
</dbReference>
<evidence type="ECO:0000313" key="3">
    <source>
        <dbReference type="Proteomes" id="UP000030686"/>
    </source>
</evidence>
<feature type="repeat" description="ANK" evidence="1">
    <location>
        <begin position="245"/>
        <end position="285"/>
    </location>
</feature>
<reference evidence="2" key="1">
    <citation type="journal article" date="2014" name="Nat. Commun.">
        <title>Multiple recent horizontal transfers of a large genomic region in cheese making fungi.</title>
        <authorList>
            <person name="Cheeseman K."/>
            <person name="Ropars J."/>
            <person name="Renault P."/>
            <person name="Dupont J."/>
            <person name="Gouzy J."/>
            <person name="Branca A."/>
            <person name="Abraham A.L."/>
            <person name="Ceppi M."/>
            <person name="Conseiller E."/>
            <person name="Debuchy R."/>
            <person name="Malagnac F."/>
            <person name="Goarin A."/>
            <person name="Silar P."/>
            <person name="Lacoste S."/>
            <person name="Sallet E."/>
            <person name="Bensimon A."/>
            <person name="Giraud T."/>
            <person name="Brygoo Y."/>
        </authorList>
    </citation>
    <scope>NUCLEOTIDE SEQUENCE [LARGE SCALE GENOMIC DNA]</scope>
    <source>
        <strain evidence="2">FM164</strain>
    </source>
</reference>
<dbReference type="OrthoDB" id="366390at2759"/>
<dbReference type="STRING" id="1365484.W6QM66"/>
<dbReference type="Pfam" id="PF12796">
    <property type="entry name" value="Ank_2"/>
    <property type="match status" value="2"/>
</dbReference>
<dbReference type="Gene3D" id="1.25.40.20">
    <property type="entry name" value="Ankyrin repeat-containing domain"/>
    <property type="match status" value="3"/>
</dbReference>
<name>W6QM66_PENRF</name>
<dbReference type="InterPro" id="IPR051616">
    <property type="entry name" value="Cul2-RING_E3_ligase_SR"/>
</dbReference>
<dbReference type="PANTHER" id="PTHR46224">
    <property type="entry name" value="ANKYRIN REPEAT FAMILY PROTEIN"/>
    <property type="match status" value="1"/>
</dbReference>
<keyword evidence="1" id="KW-0040">ANK repeat</keyword>
<organism evidence="2 3">
    <name type="scientific">Penicillium roqueforti (strain FM164)</name>
    <dbReference type="NCBI Taxonomy" id="1365484"/>
    <lineage>
        <taxon>Eukaryota</taxon>
        <taxon>Fungi</taxon>
        <taxon>Dikarya</taxon>
        <taxon>Ascomycota</taxon>
        <taxon>Pezizomycotina</taxon>
        <taxon>Eurotiomycetes</taxon>
        <taxon>Eurotiomycetidae</taxon>
        <taxon>Eurotiales</taxon>
        <taxon>Aspergillaceae</taxon>
        <taxon>Penicillium</taxon>
    </lineage>
</organism>
<evidence type="ECO:0000313" key="2">
    <source>
        <dbReference type="EMBL" id="CDM35269.1"/>
    </source>
</evidence>
<dbReference type="InterPro" id="IPR002110">
    <property type="entry name" value="Ankyrin_rpt"/>
</dbReference>
<dbReference type="InterPro" id="IPR036770">
    <property type="entry name" value="Ankyrin_rpt-contain_sf"/>
</dbReference>
<feature type="repeat" description="ANK" evidence="1">
    <location>
        <begin position="118"/>
        <end position="150"/>
    </location>
</feature>
<dbReference type="SUPFAM" id="SSF48403">
    <property type="entry name" value="Ankyrin repeat"/>
    <property type="match status" value="1"/>
</dbReference>
<sequence length="458" mass="51238">MSLGSLPSEVICLVASYLPWYRYIFSLLRCNRMIHDAVIHAIYKQDTRTRNDVLRWLLQRGYESNIQHIISRNSLDLNIPIKPRYTLTNTPLLLAIGFGRTNIVELLLRNGAQVNIGTDISALGYAAALGDYNMSRLLLQHGAQVEIADTMRGISPLQCALARGYPNYNKSGRQSWQQSWEYKEDDEAIAVVKLLLAHGANPNFQFSFNLSTGLHNIPRGQWKSTKELFSLCLDSGADLDAQDLDGDTPLHVALGCYAFYGDLEAQTEFVRLLLASGADPNTQDSQGNTPLHIALGHQADPRIEKVPKVPKESVRLLLASGADVNLRNHKGVRPLGAKFENPDIFKLVFKPGASTRCRGKPGNKIIWKLLRTRNQMKAVKQYVINEALIALLLEQGAYEDQTIDGECPRNLSVASVAKKYPLLKDLMSKKKPVARKWELPPSSCLRVSKSKLKRRVKD</sequence>
<dbReference type="SMART" id="SM00248">
    <property type="entry name" value="ANK"/>
    <property type="match status" value="6"/>
</dbReference>
<feature type="repeat" description="ANK" evidence="1">
    <location>
        <begin position="286"/>
        <end position="329"/>
    </location>
</feature>
<dbReference type="PANTHER" id="PTHR46224:SF64">
    <property type="entry name" value="IQ MOTIF AND ANKYRIN REPEAT DOMAIN-CONTAINING PROTEIN 1"/>
    <property type="match status" value="1"/>
</dbReference>
<gene>
    <name evidence="2" type="ORF">PROQFM164_S04g000150</name>
</gene>
<feature type="repeat" description="ANK" evidence="1">
    <location>
        <begin position="87"/>
        <end position="119"/>
    </location>
</feature>